<dbReference type="KEGG" id="phs:C2L64_47065"/>
<dbReference type="Gene3D" id="1.10.10.2840">
    <property type="entry name" value="PucR C-terminal helix-turn-helix domain"/>
    <property type="match status" value="1"/>
</dbReference>
<dbReference type="Pfam" id="PF13556">
    <property type="entry name" value="HTH_30"/>
    <property type="match status" value="1"/>
</dbReference>
<name>A0AAN1MQX6_9BURK</name>
<evidence type="ECO:0000256" key="1">
    <source>
        <dbReference type="ARBA" id="ARBA00006754"/>
    </source>
</evidence>
<dbReference type="PANTHER" id="PTHR33744">
    <property type="entry name" value="CARBOHYDRATE DIACID REGULATOR"/>
    <property type="match status" value="1"/>
</dbReference>
<dbReference type="InterPro" id="IPR041522">
    <property type="entry name" value="CdaR_GGDEF"/>
</dbReference>
<gene>
    <name evidence="5" type="ORF">C2L64_47065</name>
</gene>
<organism evidence="5 6">
    <name type="scientific">Paraburkholderia hospita</name>
    <dbReference type="NCBI Taxonomy" id="169430"/>
    <lineage>
        <taxon>Bacteria</taxon>
        <taxon>Pseudomonadati</taxon>
        <taxon>Pseudomonadota</taxon>
        <taxon>Betaproteobacteria</taxon>
        <taxon>Burkholderiales</taxon>
        <taxon>Burkholderiaceae</taxon>
        <taxon>Paraburkholderia</taxon>
    </lineage>
</organism>
<accession>A0AAN1MQX6</accession>
<dbReference type="InterPro" id="IPR051448">
    <property type="entry name" value="CdaR-like_regulators"/>
</dbReference>
<dbReference type="EMBL" id="CP026108">
    <property type="protein sequence ID" value="AUT75851.1"/>
    <property type="molecule type" value="Genomic_DNA"/>
</dbReference>
<dbReference type="InterPro" id="IPR025751">
    <property type="entry name" value="RsbRD_N_dom"/>
</dbReference>
<comment type="similarity">
    <text evidence="1">Belongs to the CdaR family.</text>
</comment>
<evidence type="ECO:0000259" key="4">
    <source>
        <dbReference type="Pfam" id="PF17853"/>
    </source>
</evidence>
<protein>
    <submittedName>
        <fullName evidence="5">PucR family transcriptional regulator</fullName>
    </submittedName>
</protein>
<dbReference type="Pfam" id="PF17853">
    <property type="entry name" value="GGDEF_2"/>
    <property type="match status" value="1"/>
</dbReference>
<sequence>MDCPASIIKTPEISDRLRETIAALADEHSYLLDHCYAAVMQVDGYATLGLSEKRDIRNSIGLFVKRWCSSILEQAWFAPAEMEKFEASVRRRVHQGISLVAILCAFRLGTKELWLAHLDLAEHDNALRDDLLFVISPYLLEYSDFMAQFIGRIFLDEQFQQTSWRAEVRRQLCDLVFNGTSDDQDFCRIGRSLGFDATVPRTALAIDYELSDVSRMNPGGAFGYLVHDIAGHIKIPADHVVYVTRRGWLVLWVPCSCGSSLIFSQRLLLEAIVAFAKRSGEVRAVGVGFVNQGAKGRATSAEEAMTALNFGLHGDGARKVYLYSDIAIDESIRSNGSALRYFESMLSEILLEKDLMTTRECYFENSQHRKATAASLGIHPNTLNHRIARIETLLGAELDAPSWIARLFIALNLRNAIRVYRGGDAENSATRTED</sequence>
<feature type="domain" description="CdaR GGDEF-like" evidence="4">
    <location>
        <begin position="179"/>
        <end position="309"/>
    </location>
</feature>
<reference evidence="5 6" key="1">
    <citation type="submission" date="2018-01" db="EMBL/GenBank/DDBJ databases">
        <title>Species boundaries and ecological features among Paraburkholderia terrae DSMZ17804T, P. hospita DSMZ17164T and P. caribensis DSMZ13236T.</title>
        <authorList>
            <person name="Pratama A.A."/>
        </authorList>
    </citation>
    <scope>NUCLEOTIDE SEQUENCE [LARGE SCALE GENOMIC DNA]</scope>
    <source>
        <strain evidence="5 6">DSM 17164</strain>
    </source>
</reference>
<evidence type="ECO:0000259" key="3">
    <source>
        <dbReference type="Pfam" id="PF14361"/>
    </source>
</evidence>
<dbReference type="InterPro" id="IPR042070">
    <property type="entry name" value="PucR_C-HTH_sf"/>
</dbReference>
<dbReference type="Proteomes" id="UP000236649">
    <property type="component" value="Chromosome 4"/>
</dbReference>
<evidence type="ECO:0000313" key="5">
    <source>
        <dbReference type="EMBL" id="AUT75851.1"/>
    </source>
</evidence>
<dbReference type="AlphaFoldDB" id="A0AAN1MQX6"/>
<evidence type="ECO:0000259" key="2">
    <source>
        <dbReference type="Pfam" id="PF13556"/>
    </source>
</evidence>
<evidence type="ECO:0000313" key="6">
    <source>
        <dbReference type="Proteomes" id="UP000236649"/>
    </source>
</evidence>
<feature type="domain" description="PucR C-terminal helix-turn-helix" evidence="2">
    <location>
        <begin position="355"/>
        <end position="412"/>
    </location>
</feature>
<proteinExistence type="inferred from homology"/>
<feature type="domain" description="RsbT co-antagonist protein RsbRD N-terminal" evidence="3">
    <location>
        <begin position="41"/>
        <end position="169"/>
    </location>
</feature>
<dbReference type="Pfam" id="PF14361">
    <property type="entry name" value="RsbRD_N"/>
    <property type="match status" value="1"/>
</dbReference>
<dbReference type="InterPro" id="IPR025736">
    <property type="entry name" value="PucR_C-HTH_dom"/>
</dbReference>